<dbReference type="InterPro" id="IPR036527">
    <property type="entry name" value="SCP2_sterol-bd_dom_sf"/>
</dbReference>
<feature type="domain" description="N-acetyltransferase" evidence="1">
    <location>
        <begin position="4"/>
        <end position="152"/>
    </location>
</feature>
<keyword evidence="3" id="KW-1185">Reference proteome</keyword>
<dbReference type="InterPro" id="IPR051554">
    <property type="entry name" value="Acetyltransferase_Eis"/>
</dbReference>
<protein>
    <submittedName>
        <fullName evidence="2">Acetyltransferase</fullName>
    </submittedName>
</protein>
<dbReference type="Proteomes" id="UP000322530">
    <property type="component" value="Unassembled WGS sequence"/>
</dbReference>
<sequence>MSEITIRLLKQDEVLSVLRPMSAYAFRATPPLPEPAEWQKYYPPAGEASYFAVFEDEKPVASAASFPMTLNIRGQLYAGNGLGVVSTHPTGRRKGYARQMLSSIFAQLYEQGVAISTLYPFRESFYTRLGYTTFTQPKRIRFAPQPLQPLLKKSWNGAVELLDIAQGYDLYQEYIRTRLPQIHGMGLFSPNFKLPWRDKNGQWLAIARVDGTIKGMMTYKISGHGGTLEASQFWYDDIQGRYLLLEWLARHIDHVQTVEMILPPFERPETWWPDLNVQVSSIEPPLGRIIAIDKLAGVHTGAGSFSARIHDEYCPWNNGTYRFATHEGQLQISPSATADCELSIQALTSLIYGTNEPATFALRGWGDPSTELQTVFSRMFPLQQPYLFETF</sequence>
<name>A0A5A5TD37_9CHLR</name>
<evidence type="ECO:0000259" key="1">
    <source>
        <dbReference type="PROSITE" id="PS51186"/>
    </source>
</evidence>
<dbReference type="PANTHER" id="PTHR37817:SF1">
    <property type="entry name" value="N-ACETYLTRANSFERASE EIS"/>
    <property type="match status" value="1"/>
</dbReference>
<dbReference type="InterPro" id="IPR025559">
    <property type="entry name" value="Eis_dom"/>
</dbReference>
<dbReference type="GO" id="GO:0034069">
    <property type="term" value="F:aminoglycoside N-acetyltransferase activity"/>
    <property type="evidence" value="ECO:0007669"/>
    <property type="project" value="TreeGrafter"/>
</dbReference>
<proteinExistence type="predicted"/>
<accession>A0A5A5TD37</accession>
<dbReference type="SUPFAM" id="SSF55729">
    <property type="entry name" value="Acyl-CoA N-acyltransferases (Nat)"/>
    <property type="match status" value="1"/>
</dbReference>
<organism evidence="2 3">
    <name type="scientific">Dictyobacter arantiisoli</name>
    <dbReference type="NCBI Taxonomy" id="2014874"/>
    <lineage>
        <taxon>Bacteria</taxon>
        <taxon>Bacillati</taxon>
        <taxon>Chloroflexota</taxon>
        <taxon>Ktedonobacteria</taxon>
        <taxon>Ktedonobacterales</taxon>
        <taxon>Dictyobacteraceae</taxon>
        <taxon>Dictyobacter</taxon>
    </lineage>
</organism>
<evidence type="ECO:0000313" key="3">
    <source>
        <dbReference type="Proteomes" id="UP000322530"/>
    </source>
</evidence>
<dbReference type="RefSeq" id="WP_149402072.1">
    <property type="nucleotide sequence ID" value="NZ_BIXY01000036.1"/>
</dbReference>
<dbReference type="Pfam" id="PF13527">
    <property type="entry name" value="Acetyltransf_9"/>
    <property type="match status" value="1"/>
</dbReference>
<reference evidence="2 3" key="1">
    <citation type="submission" date="2019-01" db="EMBL/GenBank/DDBJ databases">
        <title>Draft genome sequence of Dictyobacter sp. Uno17.</title>
        <authorList>
            <person name="Wang C.M."/>
            <person name="Zheng Y."/>
            <person name="Sakai Y."/>
            <person name="Abe K."/>
            <person name="Yokota A."/>
            <person name="Yabe S."/>
        </authorList>
    </citation>
    <scope>NUCLEOTIDE SEQUENCE [LARGE SCALE GENOMIC DNA]</scope>
    <source>
        <strain evidence="2 3">Uno17</strain>
    </source>
</reference>
<dbReference type="AlphaFoldDB" id="A0A5A5TD37"/>
<dbReference type="PROSITE" id="PS51186">
    <property type="entry name" value="GNAT"/>
    <property type="match status" value="1"/>
</dbReference>
<gene>
    <name evidence="2" type="ORF">KDI_26790</name>
</gene>
<dbReference type="Gene3D" id="3.30.1050.10">
    <property type="entry name" value="SCP2 sterol-binding domain"/>
    <property type="match status" value="1"/>
</dbReference>
<keyword evidence="2" id="KW-0808">Transferase</keyword>
<dbReference type="InterPro" id="IPR000182">
    <property type="entry name" value="GNAT_dom"/>
</dbReference>
<dbReference type="CDD" id="cd04301">
    <property type="entry name" value="NAT_SF"/>
    <property type="match status" value="1"/>
</dbReference>
<dbReference type="GO" id="GO:0030649">
    <property type="term" value="P:aminoglycoside antibiotic catabolic process"/>
    <property type="evidence" value="ECO:0007669"/>
    <property type="project" value="TreeGrafter"/>
</dbReference>
<dbReference type="PANTHER" id="PTHR37817">
    <property type="entry name" value="N-ACETYLTRANSFERASE EIS"/>
    <property type="match status" value="1"/>
</dbReference>
<comment type="caution">
    <text evidence="2">The sequence shown here is derived from an EMBL/GenBank/DDBJ whole genome shotgun (WGS) entry which is preliminary data.</text>
</comment>
<dbReference type="InterPro" id="IPR016181">
    <property type="entry name" value="Acyl_CoA_acyltransferase"/>
</dbReference>
<evidence type="ECO:0000313" key="2">
    <source>
        <dbReference type="EMBL" id="GCF09115.1"/>
    </source>
</evidence>
<dbReference type="EMBL" id="BIXY01000036">
    <property type="protein sequence ID" value="GCF09115.1"/>
    <property type="molecule type" value="Genomic_DNA"/>
</dbReference>
<dbReference type="OrthoDB" id="9768284at2"/>
<dbReference type="Pfam" id="PF13530">
    <property type="entry name" value="SCP2_2"/>
    <property type="match status" value="1"/>
</dbReference>
<dbReference type="Gene3D" id="3.40.630.30">
    <property type="match status" value="2"/>
</dbReference>
<dbReference type="SUPFAM" id="SSF55718">
    <property type="entry name" value="SCP-like"/>
    <property type="match status" value="1"/>
</dbReference>